<name>A0A6J4MDD9_9CYAN</name>
<protein>
    <recommendedName>
        <fullName evidence="1">ABM domain-containing protein</fullName>
    </recommendedName>
</protein>
<dbReference type="Pfam" id="PF03992">
    <property type="entry name" value="ABM"/>
    <property type="match status" value="1"/>
</dbReference>
<dbReference type="SUPFAM" id="SSF54909">
    <property type="entry name" value="Dimeric alpha+beta barrel"/>
    <property type="match status" value="1"/>
</dbReference>
<gene>
    <name evidence="2" type="ORF">AVDCRST_MAG94-3078</name>
</gene>
<evidence type="ECO:0000259" key="1">
    <source>
        <dbReference type="Pfam" id="PF03992"/>
    </source>
</evidence>
<accession>A0A6J4MDD9</accession>
<sequence length="92" mass="10924">MSNTLMIQPEYREEFLMELREILPQARRLEACISLEVGEVTDQPGMFVLPERWRNGNEYLNEILQLPFYQRYLERSEPFYAAPRAVLVLTSI</sequence>
<organism evidence="2">
    <name type="scientific">uncultured Leptolyngbya sp</name>
    <dbReference type="NCBI Taxonomy" id="332963"/>
    <lineage>
        <taxon>Bacteria</taxon>
        <taxon>Bacillati</taxon>
        <taxon>Cyanobacteriota</taxon>
        <taxon>Cyanophyceae</taxon>
        <taxon>Leptolyngbyales</taxon>
        <taxon>Leptolyngbyaceae</taxon>
        <taxon>Leptolyngbya group</taxon>
        <taxon>Leptolyngbya</taxon>
        <taxon>environmental samples</taxon>
    </lineage>
</organism>
<proteinExistence type="predicted"/>
<feature type="domain" description="ABM" evidence="1">
    <location>
        <begin position="3"/>
        <end position="62"/>
    </location>
</feature>
<dbReference type="InterPro" id="IPR011008">
    <property type="entry name" value="Dimeric_a/b-barrel"/>
</dbReference>
<reference evidence="2" key="1">
    <citation type="submission" date="2020-02" db="EMBL/GenBank/DDBJ databases">
        <authorList>
            <person name="Meier V. D."/>
        </authorList>
    </citation>
    <scope>NUCLEOTIDE SEQUENCE</scope>
    <source>
        <strain evidence="2">AVDCRST_MAG94</strain>
    </source>
</reference>
<dbReference type="AlphaFoldDB" id="A0A6J4MDD9"/>
<evidence type="ECO:0000313" key="2">
    <source>
        <dbReference type="EMBL" id="CAA9356257.1"/>
    </source>
</evidence>
<dbReference type="Gene3D" id="3.30.70.100">
    <property type="match status" value="1"/>
</dbReference>
<dbReference type="InterPro" id="IPR007138">
    <property type="entry name" value="ABM_dom"/>
</dbReference>
<dbReference type="EMBL" id="CADCTY010001089">
    <property type="protein sequence ID" value="CAA9356257.1"/>
    <property type="molecule type" value="Genomic_DNA"/>
</dbReference>